<name>A0A974PLQ1_9HYPH</name>
<gene>
    <name evidence="21" type="ORF">EZH22_23270</name>
</gene>
<reference evidence="21 22" key="1">
    <citation type="submission" date="2020-10" db="EMBL/GenBank/DDBJ databases">
        <title>Degradation of 1,4-Dioxane by Xanthobacter sp. YN2, via a Novel Group-2 Soluble Di-Iron Monooxygenase.</title>
        <authorList>
            <person name="Ma F."/>
            <person name="Wang Y."/>
            <person name="Yang J."/>
            <person name="Guo H."/>
            <person name="Su D."/>
            <person name="Yu L."/>
        </authorList>
    </citation>
    <scope>NUCLEOTIDE SEQUENCE [LARGE SCALE GENOMIC DNA]</scope>
    <source>
        <strain evidence="21 22">YN2</strain>
    </source>
</reference>
<keyword evidence="7 21" id="KW-0808">Transferase</keyword>
<dbReference type="AlphaFoldDB" id="A0A974PLQ1"/>
<keyword evidence="9" id="KW-0547">Nucleotide-binding</keyword>
<dbReference type="Proteomes" id="UP000596427">
    <property type="component" value="Chromosome"/>
</dbReference>
<evidence type="ECO:0000256" key="5">
    <source>
        <dbReference type="ARBA" id="ARBA00022475"/>
    </source>
</evidence>
<evidence type="ECO:0000256" key="12">
    <source>
        <dbReference type="ARBA" id="ARBA00022989"/>
    </source>
</evidence>
<keyword evidence="5" id="KW-1003">Cell membrane</keyword>
<evidence type="ECO:0000256" key="15">
    <source>
        <dbReference type="ARBA" id="ARBA00051245"/>
    </source>
</evidence>
<evidence type="ECO:0000256" key="6">
    <source>
        <dbReference type="ARBA" id="ARBA00022519"/>
    </source>
</evidence>
<feature type="domain" description="AAA" evidence="19">
    <location>
        <begin position="558"/>
        <end position="674"/>
    </location>
</feature>
<feature type="domain" description="Tyrosine-protein kinase G-rich" evidence="20">
    <location>
        <begin position="392"/>
        <end position="467"/>
    </location>
</feature>
<evidence type="ECO:0000256" key="13">
    <source>
        <dbReference type="ARBA" id="ARBA00023136"/>
    </source>
</evidence>
<evidence type="ECO:0000256" key="17">
    <source>
        <dbReference type="SAM" id="Phobius"/>
    </source>
</evidence>
<evidence type="ECO:0000256" key="10">
    <source>
        <dbReference type="ARBA" id="ARBA00022777"/>
    </source>
</evidence>
<dbReference type="GO" id="GO:0005524">
    <property type="term" value="F:ATP binding"/>
    <property type="evidence" value="ECO:0007669"/>
    <property type="project" value="UniProtKB-KW"/>
</dbReference>
<dbReference type="InterPro" id="IPR005700">
    <property type="entry name" value="EPS_ExoP-like"/>
</dbReference>
<comment type="subcellular location">
    <subcellularLocation>
        <location evidence="1">Cell inner membrane</location>
        <topology evidence="1">Multi-pass membrane protein</topology>
    </subcellularLocation>
</comment>
<comment type="similarity">
    <text evidence="3">Belongs to the etk/wzc family.</text>
</comment>
<feature type="transmembrane region" description="Helical" evidence="17">
    <location>
        <begin position="35"/>
        <end position="56"/>
    </location>
</feature>
<keyword evidence="10" id="KW-0418">Kinase</keyword>
<dbReference type="Gene3D" id="3.40.50.300">
    <property type="entry name" value="P-loop containing nucleotide triphosphate hydrolases"/>
    <property type="match status" value="1"/>
</dbReference>
<protein>
    <recommendedName>
        <fullName evidence="4">non-specific protein-tyrosine kinase</fullName>
        <ecNumber evidence="4">2.7.10.2</ecNumber>
    </recommendedName>
</protein>
<dbReference type="InterPro" id="IPR050445">
    <property type="entry name" value="Bact_polysacc_biosynth/exp"/>
</dbReference>
<evidence type="ECO:0000313" key="22">
    <source>
        <dbReference type="Proteomes" id="UP000596427"/>
    </source>
</evidence>
<keyword evidence="6" id="KW-0997">Cell inner membrane</keyword>
<keyword evidence="11" id="KW-0067">ATP-binding</keyword>
<dbReference type="EMBL" id="CP063362">
    <property type="protein sequence ID" value="QRG05910.1"/>
    <property type="molecule type" value="Genomic_DNA"/>
</dbReference>
<dbReference type="InterPro" id="IPR032807">
    <property type="entry name" value="GNVR"/>
</dbReference>
<evidence type="ECO:0000256" key="8">
    <source>
        <dbReference type="ARBA" id="ARBA00022692"/>
    </source>
</evidence>
<dbReference type="InterPro" id="IPR025669">
    <property type="entry name" value="AAA_dom"/>
</dbReference>
<evidence type="ECO:0000256" key="1">
    <source>
        <dbReference type="ARBA" id="ARBA00004429"/>
    </source>
</evidence>
<dbReference type="InterPro" id="IPR027417">
    <property type="entry name" value="P-loop_NTPase"/>
</dbReference>
<keyword evidence="22" id="KW-1185">Reference proteome</keyword>
<evidence type="ECO:0000256" key="16">
    <source>
        <dbReference type="SAM" id="Coils"/>
    </source>
</evidence>
<dbReference type="NCBIfam" id="TIGR01005">
    <property type="entry name" value="eps_transp_fam"/>
    <property type="match status" value="1"/>
</dbReference>
<keyword evidence="14" id="KW-0829">Tyrosine-protein kinase</keyword>
<evidence type="ECO:0000256" key="2">
    <source>
        <dbReference type="ARBA" id="ARBA00007316"/>
    </source>
</evidence>
<keyword evidence="12 17" id="KW-1133">Transmembrane helix</keyword>
<dbReference type="NCBIfam" id="TIGR01007">
    <property type="entry name" value="eps_fam"/>
    <property type="match status" value="1"/>
</dbReference>
<organism evidence="21 22">
    <name type="scientific">Xanthobacter dioxanivorans</name>
    <dbReference type="NCBI Taxonomy" id="2528964"/>
    <lineage>
        <taxon>Bacteria</taxon>
        <taxon>Pseudomonadati</taxon>
        <taxon>Pseudomonadota</taxon>
        <taxon>Alphaproteobacteria</taxon>
        <taxon>Hyphomicrobiales</taxon>
        <taxon>Xanthobacteraceae</taxon>
        <taxon>Xanthobacter</taxon>
    </lineage>
</organism>
<evidence type="ECO:0000256" key="3">
    <source>
        <dbReference type="ARBA" id="ARBA00008883"/>
    </source>
</evidence>
<evidence type="ECO:0000256" key="11">
    <source>
        <dbReference type="ARBA" id="ARBA00022840"/>
    </source>
</evidence>
<dbReference type="InterPro" id="IPR005702">
    <property type="entry name" value="Wzc-like_C"/>
</dbReference>
<evidence type="ECO:0000256" key="14">
    <source>
        <dbReference type="ARBA" id="ARBA00023137"/>
    </source>
</evidence>
<dbReference type="KEGG" id="xdi:EZH22_23270"/>
<feature type="domain" description="Polysaccharide chain length determinant N-terminal" evidence="18">
    <location>
        <begin position="20"/>
        <end position="110"/>
    </location>
</feature>
<dbReference type="PANTHER" id="PTHR32309:SF13">
    <property type="entry name" value="FERRIC ENTEROBACTIN TRANSPORT PROTEIN FEPE"/>
    <property type="match status" value="1"/>
</dbReference>
<dbReference type="CDD" id="cd05387">
    <property type="entry name" value="BY-kinase"/>
    <property type="match status" value="1"/>
</dbReference>
<evidence type="ECO:0000256" key="4">
    <source>
        <dbReference type="ARBA" id="ARBA00011903"/>
    </source>
</evidence>
<comment type="catalytic activity">
    <reaction evidence="15">
        <text>L-tyrosyl-[protein] + ATP = O-phospho-L-tyrosyl-[protein] + ADP + H(+)</text>
        <dbReference type="Rhea" id="RHEA:10596"/>
        <dbReference type="Rhea" id="RHEA-COMP:10136"/>
        <dbReference type="Rhea" id="RHEA-COMP:20101"/>
        <dbReference type="ChEBI" id="CHEBI:15378"/>
        <dbReference type="ChEBI" id="CHEBI:30616"/>
        <dbReference type="ChEBI" id="CHEBI:46858"/>
        <dbReference type="ChEBI" id="CHEBI:61978"/>
        <dbReference type="ChEBI" id="CHEBI:456216"/>
        <dbReference type="EC" id="2.7.10.2"/>
    </reaction>
</comment>
<dbReference type="InterPro" id="IPR003856">
    <property type="entry name" value="LPS_length_determ_N"/>
</dbReference>
<evidence type="ECO:0000259" key="19">
    <source>
        <dbReference type="Pfam" id="PF13614"/>
    </source>
</evidence>
<keyword evidence="13 17" id="KW-0472">Membrane</keyword>
<sequence>MLRIDKSTADTSLRLPGEADINISFLLQVLRRQRWVIAGVTAVFAGLATLYCLLATPQYTASAELLIDTQQNRGLDILPQLGGVLDSGMVDSQVQILMSERIAKAVIKELKLVEQAKEEMSKREGSFLSRTLGVVLPFLFKSDVASDYELERRQISTFLRELKVKRVGPSYVISIDFRSPNATHAADVANQVAEAYIVDQLESKYQATRRASVWLQDRINELRDQALSADRAVQDFKAKNNIIDTARGLVSDQQLSELNTQLVTARTSVAEAQARYDRVASIVKQGGINGTSDEVVSDVLNNEVISKLRSQYLDAVKREAEWSKRYGPDHIAVINLGSEIKGLQRALFNELSRIAETYKSDLEISKARENSLSKSLEGLVTQAKVTGQAQVELRELESNAQSYRALYDNFLQRFMQATQQQSFPITEARVITDASAPLAPSQPRTPLIVSAGTIIGLLAGFGVGVWRERMNRSFRLPADVERYLGLDCLGVLPLVPGIAQLPGGQSAFDSSVGIFRQVITDPFSRFAETLRSVKVSADVSIFGQSVRVIGIVSTLPKEGKSTVSANLAQLVAHSGQRCILIDGDLRNPSLTWRIAPNAKKGLLELVLGQATFDEVAIIDPLTNVKFIPAVVPSEIAHTNEILASDKMAALIDQLRQTTDYLVIDFPPMAPVVDVMASTHLVDGYVYVLDWGSSHRDLVINTLQNAPKVYEKVLGCLLNKVDIKAMKNLEDYGTKYYYHKYYASYGRDR</sequence>
<comment type="similarity">
    <text evidence="2">Belongs to the CpsD/CapB family.</text>
</comment>
<dbReference type="SUPFAM" id="SSF52540">
    <property type="entry name" value="P-loop containing nucleoside triphosphate hydrolases"/>
    <property type="match status" value="1"/>
</dbReference>
<feature type="coiled-coil region" evidence="16">
    <location>
        <begin position="219"/>
        <end position="275"/>
    </location>
</feature>
<evidence type="ECO:0000259" key="18">
    <source>
        <dbReference type="Pfam" id="PF02706"/>
    </source>
</evidence>
<dbReference type="GO" id="GO:0005886">
    <property type="term" value="C:plasma membrane"/>
    <property type="evidence" value="ECO:0007669"/>
    <property type="project" value="UniProtKB-SubCell"/>
</dbReference>
<evidence type="ECO:0000259" key="20">
    <source>
        <dbReference type="Pfam" id="PF13807"/>
    </source>
</evidence>
<proteinExistence type="inferred from homology"/>
<dbReference type="GO" id="GO:0004715">
    <property type="term" value="F:non-membrane spanning protein tyrosine kinase activity"/>
    <property type="evidence" value="ECO:0007669"/>
    <property type="project" value="UniProtKB-EC"/>
</dbReference>
<evidence type="ECO:0000256" key="9">
    <source>
        <dbReference type="ARBA" id="ARBA00022741"/>
    </source>
</evidence>
<evidence type="ECO:0000256" key="7">
    <source>
        <dbReference type="ARBA" id="ARBA00022679"/>
    </source>
</evidence>
<dbReference type="PANTHER" id="PTHR32309">
    <property type="entry name" value="TYROSINE-PROTEIN KINASE"/>
    <property type="match status" value="1"/>
</dbReference>
<dbReference type="EC" id="2.7.10.2" evidence="4"/>
<feature type="transmembrane region" description="Helical" evidence="17">
    <location>
        <begin position="447"/>
        <end position="466"/>
    </location>
</feature>
<evidence type="ECO:0000313" key="21">
    <source>
        <dbReference type="EMBL" id="QRG05910.1"/>
    </source>
</evidence>
<dbReference type="Pfam" id="PF13614">
    <property type="entry name" value="AAA_31"/>
    <property type="match status" value="1"/>
</dbReference>
<keyword evidence="16" id="KW-0175">Coiled coil</keyword>
<accession>A0A974PLQ1</accession>
<keyword evidence="8 17" id="KW-0812">Transmembrane</keyword>
<dbReference type="Pfam" id="PF02706">
    <property type="entry name" value="Wzz"/>
    <property type="match status" value="1"/>
</dbReference>
<dbReference type="Pfam" id="PF13807">
    <property type="entry name" value="GNVR"/>
    <property type="match status" value="1"/>
</dbReference>
<dbReference type="RefSeq" id="WP_203192782.1">
    <property type="nucleotide sequence ID" value="NZ_CP063362.1"/>
</dbReference>